<evidence type="ECO:0000256" key="1">
    <source>
        <dbReference type="ARBA" id="ARBA00004275"/>
    </source>
</evidence>
<dbReference type="InterPro" id="IPR029045">
    <property type="entry name" value="ClpP/crotonase-like_dom_sf"/>
</dbReference>
<evidence type="ECO:0000256" key="2">
    <source>
        <dbReference type="ARBA" id="ARBA00023140"/>
    </source>
</evidence>
<dbReference type="Pfam" id="PF00378">
    <property type="entry name" value="ECH_1"/>
    <property type="match status" value="1"/>
</dbReference>
<name>A0A5E4M1R2_9HEMI</name>
<keyword evidence="2" id="KW-0576">Peroxisome</keyword>
<dbReference type="Gene3D" id="3.90.226.10">
    <property type="entry name" value="2-enoyl-CoA Hydratase, Chain A, domain 1"/>
    <property type="match status" value="1"/>
</dbReference>
<dbReference type="EMBL" id="CABPRJ010000005">
    <property type="protein sequence ID" value="VVC24744.1"/>
    <property type="molecule type" value="Genomic_DNA"/>
</dbReference>
<accession>A0A5E4M1R2</accession>
<evidence type="ECO:0000313" key="4">
    <source>
        <dbReference type="EMBL" id="VVC24744.1"/>
    </source>
</evidence>
<gene>
    <name evidence="4" type="ORF">CINCED_3A003700</name>
</gene>
<dbReference type="PANTHER" id="PTHR43684:SF1">
    <property type="entry name" value="ENOYL-COA DELTA ISOMERASE 2"/>
    <property type="match status" value="1"/>
</dbReference>
<organism evidence="4 5">
    <name type="scientific">Cinara cedri</name>
    <dbReference type="NCBI Taxonomy" id="506608"/>
    <lineage>
        <taxon>Eukaryota</taxon>
        <taxon>Metazoa</taxon>
        <taxon>Ecdysozoa</taxon>
        <taxon>Arthropoda</taxon>
        <taxon>Hexapoda</taxon>
        <taxon>Insecta</taxon>
        <taxon>Pterygota</taxon>
        <taxon>Neoptera</taxon>
        <taxon>Paraneoptera</taxon>
        <taxon>Hemiptera</taxon>
        <taxon>Sternorrhyncha</taxon>
        <taxon>Aphidomorpha</taxon>
        <taxon>Aphidoidea</taxon>
        <taxon>Aphididae</taxon>
        <taxon>Lachninae</taxon>
        <taxon>Cinara</taxon>
    </lineage>
</organism>
<dbReference type="OrthoDB" id="409763at2759"/>
<evidence type="ECO:0000256" key="3">
    <source>
        <dbReference type="ARBA" id="ARBA00023235"/>
    </source>
</evidence>
<dbReference type="PANTHER" id="PTHR43684">
    <property type="match status" value="1"/>
</dbReference>
<dbReference type="InterPro" id="IPR001753">
    <property type="entry name" value="Enoyl-CoA_hydra/iso"/>
</dbReference>
<dbReference type="Proteomes" id="UP000325440">
    <property type="component" value="Unassembled WGS sequence"/>
</dbReference>
<dbReference type="SUPFAM" id="SSF52096">
    <property type="entry name" value="ClpP/crotonase"/>
    <property type="match status" value="1"/>
</dbReference>
<proteinExistence type="predicted"/>
<evidence type="ECO:0000313" key="5">
    <source>
        <dbReference type="Proteomes" id="UP000325440"/>
    </source>
</evidence>
<reference evidence="4 5" key="1">
    <citation type="submission" date="2019-08" db="EMBL/GenBank/DDBJ databases">
        <authorList>
            <person name="Alioto T."/>
            <person name="Alioto T."/>
            <person name="Gomez Garrido J."/>
        </authorList>
    </citation>
    <scope>NUCLEOTIDE SEQUENCE [LARGE SCALE GENOMIC DNA]</scope>
</reference>
<dbReference type="GO" id="GO:0004165">
    <property type="term" value="F:delta(3)-delta(2)-enoyl-CoA isomerase activity"/>
    <property type="evidence" value="ECO:0007669"/>
    <property type="project" value="UniProtKB-ARBA"/>
</dbReference>
<dbReference type="CDD" id="cd06558">
    <property type="entry name" value="crotonase-like"/>
    <property type="match status" value="1"/>
</dbReference>
<dbReference type="InterPro" id="IPR051053">
    <property type="entry name" value="ECH/Chromodomain_protein"/>
</dbReference>
<dbReference type="GO" id="GO:0005777">
    <property type="term" value="C:peroxisome"/>
    <property type="evidence" value="ECO:0007669"/>
    <property type="project" value="UniProtKB-SubCell"/>
</dbReference>
<keyword evidence="5" id="KW-1185">Reference proteome</keyword>
<sequence>MSTILVNYDDSVQIISFNSPKKLNAISHQCYKEIIEALHEGAKNEDVFCTLLTGVGKTYSSGTDLFDSSDVNIEERLIVVRDFVRALIDYPKLLVALVNGHAIGIACTTLGLCDLVYATKTANFMCPFNKLGITAEGCSTITFPLIMGKTRAAELLYSGKMFNAIDAQKIGLVNEIIDEGMNGRDQLIKKIKTEIAVYKLPIVYTKSMMLNGAISKDELHRANDREYKRLLERFNSSDYFNAITNLLKQKSLKNKL</sequence>
<dbReference type="InterPro" id="IPR014748">
    <property type="entry name" value="Enoyl-CoA_hydra_C"/>
</dbReference>
<keyword evidence="3" id="KW-0413">Isomerase</keyword>
<comment type="subcellular location">
    <subcellularLocation>
        <location evidence="1">Peroxisome</location>
    </subcellularLocation>
</comment>
<dbReference type="AlphaFoldDB" id="A0A5E4M1R2"/>
<protein>
    <submittedName>
        <fullName evidence="4">Crotonase superfamily,ClpP/crotonase-like domain,Crontonase, C-terminal</fullName>
    </submittedName>
</protein>
<dbReference type="Gene3D" id="1.10.12.10">
    <property type="entry name" value="Lyase 2-enoyl-coa Hydratase, Chain A, domain 2"/>
    <property type="match status" value="1"/>
</dbReference>